<feature type="compositionally biased region" description="Basic and acidic residues" evidence="1">
    <location>
        <begin position="63"/>
        <end position="74"/>
    </location>
</feature>
<protein>
    <submittedName>
        <fullName evidence="2">SPP1 gp16-like head completion protein</fullName>
    </submittedName>
</protein>
<name>A0AAE8XSE6_9CAUD</name>
<dbReference type="Proteomes" id="UP000827294">
    <property type="component" value="Segment"/>
</dbReference>
<proteinExistence type="predicted"/>
<organism evidence="2 3">
    <name type="scientific">Halorubrum phage HRTV-17</name>
    <dbReference type="NCBI Taxonomy" id="2877997"/>
    <lineage>
        <taxon>Viruses</taxon>
        <taxon>Duplodnaviria</taxon>
        <taxon>Heunggongvirae</taxon>
        <taxon>Uroviricota</taxon>
        <taxon>Caudoviricetes</taxon>
        <taxon>Thumleimavirales</taxon>
        <taxon>Hafunaviridae</taxon>
        <taxon>Haloferacalesvirus</taxon>
        <taxon>Haloferacalesvirus hv8</taxon>
    </lineage>
</organism>
<evidence type="ECO:0000256" key="1">
    <source>
        <dbReference type="SAM" id="MobiDB-lite"/>
    </source>
</evidence>
<reference evidence="2" key="1">
    <citation type="submission" date="2021-05" db="EMBL/GenBank/DDBJ databases">
        <title>Diversity, taxonomy and evolution of archaeal viruses of the class Caudoviricetes.</title>
        <authorList>
            <person name="Liu Y."/>
            <person name="Demina T.A."/>
            <person name="Roux S."/>
            <person name="Aiewsakun P."/>
            <person name="Kazlauskas D."/>
            <person name="Simmonds P."/>
            <person name="Prangishvili D."/>
            <person name="Oksanen H.M."/>
            <person name="Krupovic M."/>
        </authorList>
    </citation>
    <scope>NUCLEOTIDE SEQUENCE</scope>
    <source>
        <strain evidence="2">HRTV-17/5</strain>
    </source>
</reference>
<evidence type="ECO:0000313" key="2">
    <source>
        <dbReference type="EMBL" id="UBF19214.1"/>
    </source>
</evidence>
<accession>A0AAE8XSE6</accession>
<dbReference type="EMBL" id="MZ334493">
    <property type="protein sequence ID" value="UBF19214.1"/>
    <property type="molecule type" value="Genomic_DNA"/>
</dbReference>
<evidence type="ECO:0000313" key="3">
    <source>
        <dbReference type="Proteomes" id="UP000827294"/>
    </source>
</evidence>
<gene>
    <name evidence="2" type="ORF">HRTV-17_gp15</name>
</gene>
<sequence length="114" mass="13126">MSRRSVHSAIDRLGKEIDVLIEAKTGSDEFNNPEYQWIQSHTTRCVRTYPNRNTELNNRGGPRKQDHPVFLFGRDDAPDSNARIRYDGTLYELESPTVYDTHVAIFGKLVTETE</sequence>
<feature type="region of interest" description="Disordered" evidence="1">
    <location>
        <begin position="51"/>
        <end position="74"/>
    </location>
</feature>